<dbReference type="Gene3D" id="3.40.50.150">
    <property type="entry name" value="Vaccinia Virus protein VP39"/>
    <property type="match status" value="1"/>
</dbReference>
<dbReference type="Proteomes" id="UP001165586">
    <property type="component" value="Unassembled WGS sequence"/>
</dbReference>
<dbReference type="CDD" id="cd02440">
    <property type="entry name" value="AdoMet_MTases"/>
    <property type="match status" value="1"/>
</dbReference>
<dbReference type="EMBL" id="JANLCJ010000003">
    <property type="protein sequence ID" value="MCS5734127.1"/>
    <property type="molecule type" value="Genomic_DNA"/>
</dbReference>
<dbReference type="InterPro" id="IPR013216">
    <property type="entry name" value="Methyltransf_11"/>
</dbReference>
<dbReference type="GO" id="GO:0008168">
    <property type="term" value="F:methyltransferase activity"/>
    <property type="evidence" value="ECO:0007669"/>
    <property type="project" value="UniProtKB-KW"/>
</dbReference>
<dbReference type="InterPro" id="IPR050508">
    <property type="entry name" value="Methyltransf_Superfamily"/>
</dbReference>
<dbReference type="Pfam" id="PF08241">
    <property type="entry name" value="Methyltransf_11"/>
    <property type="match status" value="1"/>
</dbReference>
<organism evidence="3 4">
    <name type="scientific">Herbiconiux daphne</name>
    <dbReference type="NCBI Taxonomy" id="2970914"/>
    <lineage>
        <taxon>Bacteria</taxon>
        <taxon>Bacillati</taxon>
        <taxon>Actinomycetota</taxon>
        <taxon>Actinomycetes</taxon>
        <taxon>Micrococcales</taxon>
        <taxon>Microbacteriaceae</taxon>
        <taxon>Herbiconiux</taxon>
    </lineage>
</organism>
<dbReference type="InterPro" id="IPR029063">
    <property type="entry name" value="SAM-dependent_MTases_sf"/>
</dbReference>
<sequence>MTESPETASGHDGETGPEVFVPDETWSQIAGEWSALWGSFADPVRRVLMQATGVRAGIRVLDVGSGSGEFLEMLVYAGADATGADPAPGMVELARDRVADARVVLARAEALPWSDATFDVVVAVNSLQFAGDGLEALDELTRVLVPGGRLAVANWAEHAENEIDAVEAAVAGYWGETLAPDDDLRVAGGLERLLTGLEIVDAGLVEAEWAAADDDTLVRGVLLGEDAATQADLTPVVVTAAQPFRTAEGGYRLRNAFRYAVGRVPH</sequence>
<reference evidence="3" key="1">
    <citation type="submission" date="2022-08" db="EMBL/GenBank/DDBJ databases">
        <authorList>
            <person name="Deng Y."/>
            <person name="Han X.-F."/>
            <person name="Zhang Y.-Q."/>
        </authorList>
    </citation>
    <scope>NUCLEOTIDE SEQUENCE</scope>
    <source>
        <strain evidence="3">CPCC 203386</strain>
    </source>
</reference>
<dbReference type="GO" id="GO:0032259">
    <property type="term" value="P:methylation"/>
    <property type="evidence" value="ECO:0007669"/>
    <property type="project" value="UniProtKB-KW"/>
</dbReference>
<proteinExistence type="predicted"/>
<feature type="region of interest" description="Disordered" evidence="1">
    <location>
        <begin position="1"/>
        <end position="20"/>
    </location>
</feature>
<evidence type="ECO:0000256" key="1">
    <source>
        <dbReference type="SAM" id="MobiDB-lite"/>
    </source>
</evidence>
<keyword evidence="3" id="KW-0808">Transferase</keyword>
<accession>A0ABT2H2J6</accession>
<keyword evidence="3" id="KW-0489">Methyltransferase</keyword>
<dbReference type="RefSeq" id="WP_259538977.1">
    <property type="nucleotide sequence ID" value="NZ_JANLCJ010000003.1"/>
</dbReference>
<dbReference type="PANTHER" id="PTHR42912">
    <property type="entry name" value="METHYLTRANSFERASE"/>
    <property type="match status" value="1"/>
</dbReference>
<comment type="caution">
    <text evidence="3">The sequence shown here is derived from an EMBL/GenBank/DDBJ whole genome shotgun (WGS) entry which is preliminary data.</text>
</comment>
<gene>
    <name evidence="3" type="ORF">N1032_10295</name>
</gene>
<evidence type="ECO:0000313" key="4">
    <source>
        <dbReference type="Proteomes" id="UP001165586"/>
    </source>
</evidence>
<dbReference type="SUPFAM" id="SSF53335">
    <property type="entry name" value="S-adenosyl-L-methionine-dependent methyltransferases"/>
    <property type="match status" value="1"/>
</dbReference>
<evidence type="ECO:0000313" key="3">
    <source>
        <dbReference type="EMBL" id="MCS5734127.1"/>
    </source>
</evidence>
<protein>
    <submittedName>
        <fullName evidence="3">Methyltransferase domain-containing protein</fullName>
    </submittedName>
</protein>
<feature type="domain" description="Methyltransferase type 11" evidence="2">
    <location>
        <begin position="61"/>
        <end position="151"/>
    </location>
</feature>
<evidence type="ECO:0000259" key="2">
    <source>
        <dbReference type="Pfam" id="PF08241"/>
    </source>
</evidence>
<keyword evidence="4" id="KW-1185">Reference proteome</keyword>
<name>A0ABT2H2J6_9MICO</name>